<keyword evidence="1" id="KW-0732">Signal</keyword>
<sequence length="1015" mass="108117">MRNTSDPIKENSNVMNAQGGDKKVMKKILSVALSTAMAFSMFASVAFGDTAVTPQQQFDALKAKGIFSGYPDGSAGLEKEMTRAEFAKVVTKLLGLKEITGTLTYTDKNYKADSWFVPYAEAVTAAGIMEGVSTNSKTFDSNGKVTIAQMATILTRALDLEIPAETNNSAPEWAKGYVQAAINAGLLDAGLNFSANASRELLVGASFTIDEAQSIKVESYAVTEAGKVVEFKISDGETVKVTLDKALEANKETEVKFTYKDKTFTEKVTYVVTAAQKVVSATANNLKQVVVTFDGDVDADSAELESNYTVDGFKFKSATLSSDKKTVTLLLPAEQTFTSQKAYKLNVSNVKNSDKSKVFKETVTVTPVDTTLPEVSEVKGLGTKAFKVVFSEPVKASSVNTTSNFRIDGKAISGYVNFTYPSVAVITTDLSVGKHTLTVNGVEDYAGYKLLQKEVEFEVVEDTTAPEVVSAKATNLNKVEIEFNESVKSVSKAYHTSSGKTGTVTVEDNKVTVDFENDNKLSLGENTITLEGVTDYSNNSATRTSKVTPVIDTTRPEVASVTAEVYNNNHVFTIEFSKAVEAADVAKTANANFTLKNEKGELVTTRGFTAAGHPVNAPKFVDGTGNKRVQITTIGELPQGKYTLEIAGIRDIAAIANTMLPYTTTVDVSDVAKPKVNDAWFVQENTGNGSLKDLDIYVTFSKEMAVSGNGSAIDPNKYNYQINANGPLLPLPNNTEVTQVNAQQVRISLPAKENGYLAANDTLNLRIANVADTKDNYIAGNVVSTPVVAKDSRKIGVESAKAVSDKKIEVQFNGYLSSVSASDFAISATSATYGLKLNSVETKDGNTLAHFEITTGESLDATASTANFVTIRSVENIQSVSPNGIKVGTVNEGLTDGIAPKLAANSNFNVVEGAVQANGKKQYTATLTFNEALNVANNTTGFLARLGGSEATVTAVAAGTNSNQVVVTFEAAGTTQLTGSYVELYLNSTNATNKFVTDKSGNAADASNVSVQRQY</sequence>
<feature type="domain" description="SLH" evidence="2">
    <location>
        <begin position="38"/>
        <end position="101"/>
    </location>
</feature>
<reference evidence="3 4" key="1">
    <citation type="journal article" date="2016" name="Genome Announc.">
        <title>Draft Genome Sequence of Paenibacillus amylolyticus Heshi-A3, Isolated from Fermented Rice Bran in a Japanese Fermented Seafood Dish.</title>
        <authorList>
            <person name="Akuzawa S."/>
            <person name="Nagaoka J."/>
            <person name="Kanekatsu M."/>
            <person name="Kubota E."/>
            <person name="Ohtake R."/>
            <person name="Suzuki T."/>
            <person name="Kanesaki Y."/>
        </authorList>
    </citation>
    <scope>NUCLEOTIDE SEQUENCE [LARGE SCALE GENOMIC DNA]</scope>
    <source>
        <strain evidence="3 4">Heshi-A3</strain>
    </source>
</reference>
<gene>
    <name evidence="3" type="ORF">PAHA3_4720</name>
</gene>
<dbReference type="EMBL" id="BCNV01000005">
    <property type="protein sequence ID" value="GAS84617.1"/>
    <property type="molecule type" value="Genomic_DNA"/>
</dbReference>
<dbReference type="RefSeq" id="WP_062836981.1">
    <property type="nucleotide sequence ID" value="NZ_BCNV01000005.1"/>
</dbReference>
<dbReference type="Gene3D" id="2.60.40.1220">
    <property type="match status" value="4"/>
</dbReference>
<dbReference type="Proteomes" id="UP000069697">
    <property type="component" value="Unassembled WGS sequence"/>
</dbReference>
<dbReference type="PROSITE" id="PS51272">
    <property type="entry name" value="SLH"/>
    <property type="match status" value="2"/>
</dbReference>
<name>A0A117I311_PAEAM</name>
<evidence type="ECO:0000313" key="4">
    <source>
        <dbReference type="Proteomes" id="UP000069697"/>
    </source>
</evidence>
<accession>A0A117I311</accession>
<reference evidence="4" key="2">
    <citation type="submission" date="2016-01" db="EMBL/GenBank/DDBJ databases">
        <title>Draft Genome Sequence of Paenibacillus amylolyticus Heshi-A3 that Was Isolated from Fermented Rice Bran with Aging Salted Mackerel, Which Was Named Heshiko as Traditional Fermented Seafood in Japan.</title>
        <authorList>
            <person name="Akuzawa S."/>
            <person name="Nakagawa J."/>
            <person name="Kanekatsu T."/>
            <person name="Kubota E."/>
            <person name="Ohtake R."/>
            <person name="Suzuki T."/>
            <person name="Kanesaki Y."/>
        </authorList>
    </citation>
    <scope>NUCLEOTIDE SEQUENCE [LARGE SCALE GENOMIC DNA]</scope>
    <source>
        <strain evidence="4">Heshi-A3</strain>
    </source>
</reference>
<comment type="caution">
    <text evidence="3">The sequence shown here is derived from an EMBL/GenBank/DDBJ whole genome shotgun (WGS) entry which is preliminary data.</text>
</comment>
<proteinExistence type="predicted"/>
<evidence type="ECO:0000256" key="1">
    <source>
        <dbReference type="ARBA" id="ARBA00022729"/>
    </source>
</evidence>
<dbReference type="InterPro" id="IPR001119">
    <property type="entry name" value="SLH_dom"/>
</dbReference>
<evidence type="ECO:0000313" key="3">
    <source>
        <dbReference type="EMBL" id="GAS84617.1"/>
    </source>
</evidence>
<organism evidence="3 4">
    <name type="scientific">Paenibacillus amylolyticus</name>
    <dbReference type="NCBI Taxonomy" id="1451"/>
    <lineage>
        <taxon>Bacteria</taxon>
        <taxon>Bacillati</taxon>
        <taxon>Bacillota</taxon>
        <taxon>Bacilli</taxon>
        <taxon>Bacillales</taxon>
        <taxon>Paenibacillaceae</taxon>
        <taxon>Paenibacillus</taxon>
    </lineage>
</organism>
<evidence type="ECO:0000259" key="2">
    <source>
        <dbReference type="PROSITE" id="PS51272"/>
    </source>
</evidence>
<protein>
    <recommendedName>
        <fullName evidence="2">SLH domain-containing protein</fullName>
    </recommendedName>
</protein>
<dbReference type="InterPro" id="IPR014755">
    <property type="entry name" value="Cu-Rt/internalin_Ig-like"/>
</dbReference>
<feature type="domain" description="SLH" evidence="2">
    <location>
        <begin position="103"/>
        <end position="168"/>
    </location>
</feature>
<dbReference type="AlphaFoldDB" id="A0A117I311"/>